<proteinExistence type="predicted"/>
<evidence type="ECO:0000313" key="1">
    <source>
        <dbReference type="EMBL" id="CAH2244901.1"/>
    </source>
</evidence>
<comment type="caution">
    <text evidence="1">The sequence shown here is derived from an EMBL/GenBank/DDBJ whole genome shotgun (WGS) entry which is preliminary data.</text>
</comment>
<protein>
    <submittedName>
        <fullName evidence="1">Jg22328 protein</fullName>
    </submittedName>
</protein>
<accession>A0A8S4S4I5</accession>
<keyword evidence="2" id="KW-1185">Reference proteome</keyword>
<dbReference type="Proteomes" id="UP000838756">
    <property type="component" value="Unassembled WGS sequence"/>
</dbReference>
<dbReference type="EMBL" id="CAKXAJ010025868">
    <property type="protein sequence ID" value="CAH2244901.1"/>
    <property type="molecule type" value="Genomic_DNA"/>
</dbReference>
<sequence length="206" mass="23770">MCLNARHLSGCPSIRFLEKKFLRDLFTVSTAWNIIKNVGHFHVESADSLRKYEQAVLFSPEKASMRYRQRPSQEENGSGRLHSPLRTLRRTRRHGFFTIFGLPQPLKQKIFNYINNYEKKNISYSILKVRGTRLPGIELGTPLRQIAKDKNYYKRDDSRVDCQTVGQAAFLLHIQKVKKKISHLANSDIGEQLDSERCLGSETGMS</sequence>
<organism evidence="1 2">
    <name type="scientific">Pararge aegeria aegeria</name>
    <dbReference type="NCBI Taxonomy" id="348720"/>
    <lineage>
        <taxon>Eukaryota</taxon>
        <taxon>Metazoa</taxon>
        <taxon>Ecdysozoa</taxon>
        <taxon>Arthropoda</taxon>
        <taxon>Hexapoda</taxon>
        <taxon>Insecta</taxon>
        <taxon>Pterygota</taxon>
        <taxon>Neoptera</taxon>
        <taxon>Endopterygota</taxon>
        <taxon>Lepidoptera</taxon>
        <taxon>Glossata</taxon>
        <taxon>Ditrysia</taxon>
        <taxon>Papilionoidea</taxon>
        <taxon>Nymphalidae</taxon>
        <taxon>Satyrinae</taxon>
        <taxon>Satyrini</taxon>
        <taxon>Parargina</taxon>
        <taxon>Pararge</taxon>
    </lineage>
</organism>
<name>A0A8S4S4I5_9NEOP</name>
<dbReference type="AlphaFoldDB" id="A0A8S4S4I5"/>
<gene>
    <name evidence="1" type="primary">jg22328</name>
    <name evidence="1" type="ORF">PAEG_LOCUS20801</name>
</gene>
<reference evidence="1" key="1">
    <citation type="submission" date="2022-03" db="EMBL/GenBank/DDBJ databases">
        <authorList>
            <person name="Lindestad O."/>
        </authorList>
    </citation>
    <scope>NUCLEOTIDE SEQUENCE</scope>
</reference>
<evidence type="ECO:0000313" key="2">
    <source>
        <dbReference type="Proteomes" id="UP000838756"/>
    </source>
</evidence>